<dbReference type="Proteomes" id="UP001607302">
    <property type="component" value="Unassembled WGS sequence"/>
</dbReference>
<organism evidence="1 2">
    <name type="scientific">Vespula squamosa</name>
    <name type="common">Southern yellow jacket</name>
    <name type="synonym">Wasp</name>
    <dbReference type="NCBI Taxonomy" id="30214"/>
    <lineage>
        <taxon>Eukaryota</taxon>
        <taxon>Metazoa</taxon>
        <taxon>Ecdysozoa</taxon>
        <taxon>Arthropoda</taxon>
        <taxon>Hexapoda</taxon>
        <taxon>Insecta</taxon>
        <taxon>Pterygota</taxon>
        <taxon>Neoptera</taxon>
        <taxon>Endopterygota</taxon>
        <taxon>Hymenoptera</taxon>
        <taxon>Apocrita</taxon>
        <taxon>Aculeata</taxon>
        <taxon>Vespoidea</taxon>
        <taxon>Vespidae</taxon>
        <taxon>Vespinae</taxon>
        <taxon>Vespula</taxon>
    </lineage>
</organism>
<gene>
    <name evidence="1" type="ORF">V1478_013420</name>
</gene>
<protein>
    <submittedName>
        <fullName evidence="1">Uncharacterized protein</fullName>
    </submittedName>
</protein>
<evidence type="ECO:0000313" key="2">
    <source>
        <dbReference type="Proteomes" id="UP001607302"/>
    </source>
</evidence>
<keyword evidence="2" id="KW-1185">Reference proteome</keyword>
<name>A0ABD2AAX6_VESSQ</name>
<proteinExistence type="predicted"/>
<reference evidence="1 2" key="1">
    <citation type="journal article" date="2024" name="Ann. Entomol. Soc. Am.">
        <title>Genomic analyses of the southern and eastern yellowjacket wasps (Hymenoptera: Vespidae) reveal evolutionary signatures of social life.</title>
        <authorList>
            <person name="Catto M.A."/>
            <person name="Caine P.B."/>
            <person name="Orr S.E."/>
            <person name="Hunt B.G."/>
            <person name="Goodisman M.A.D."/>
        </authorList>
    </citation>
    <scope>NUCLEOTIDE SEQUENCE [LARGE SCALE GENOMIC DNA]</scope>
    <source>
        <strain evidence="1">233</strain>
        <tissue evidence="1">Head and thorax</tissue>
    </source>
</reference>
<dbReference type="EMBL" id="JAUDFV010000153">
    <property type="protein sequence ID" value="KAL2717720.1"/>
    <property type="molecule type" value="Genomic_DNA"/>
</dbReference>
<comment type="caution">
    <text evidence="1">The sequence shown here is derived from an EMBL/GenBank/DDBJ whole genome shotgun (WGS) entry which is preliminary data.</text>
</comment>
<accession>A0ABD2AAX6</accession>
<sequence>MSKRNNLKLIRDHPFLHEPLLHLRRCIIKTSLVREVVRWGCDGLVKFGFKHDIALLHIFA</sequence>
<evidence type="ECO:0000313" key="1">
    <source>
        <dbReference type="EMBL" id="KAL2717720.1"/>
    </source>
</evidence>
<dbReference type="AlphaFoldDB" id="A0ABD2AAX6"/>